<dbReference type="PANTHER" id="PTHR47510:SF3">
    <property type="entry name" value="ENDO_EXONUCLEASE_PHOSPHATASE DOMAIN-CONTAINING PROTEIN"/>
    <property type="match status" value="1"/>
</dbReference>
<dbReference type="InterPro" id="IPR015095">
    <property type="entry name" value="AlkB_hom8_N"/>
</dbReference>
<reference evidence="3" key="1">
    <citation type="submission" date="2023-06" db="EMBL/GenBank/DDBJ databases">
        <title>Male Hemibagrus guttatus genome.</title>
        <authorList>
            <person name="Bian C."/>
        </authorList>
    </citation>
    <scope>NUCLEOTIDE SEQUENCE</scope>
    <source>
        <strain evidence="3">Male_cb2023</strain>
        <tissue evidence="3">Muscle</tissue>
    </source>
</reference>
<dbReference type="PANTHER" id="PTHR47510">
    <property type="entry name" value="REVERSE TRANSCRIPTASE DOMAIN-CONTAINING PROTEIN"/>
    <property type="match status" value="1"/>
</dbReference>
<keyword evidence="1" id="KW-0812">Transmembrane</keyword>
<proteinExistence type="predicted"/>
<gene>
    <name evidence="3" type="ORF">QTP70_018737</name>
</gene>
<dbReference type="GO" id="GO:0008168">
    <property type="term" value="F:methyltransferase activity"/>
    <property type="evidence" value="ECO:0007669"/>
    <property type="project" value="InterPro"/>
</dbReference>
<evidence type="ECO:0000259" key="2">
    <source>
        <dbReference type="PROSITE" id="PS50878"/>
    </source>
</evidence>
<keyword evidence="1" id="KW-1133">Transmembrane helix</keyword>
<feature type="transmembrane region" description="Helical" evidence="1">
    <location>
        <begin position="919"/>
        <end position="940"/>
    </location>
</feature>
<feature type="domain" description="Reverse transcriptase" evidence="2">
    <location>
        <begin position="617"/>
        <end position="883"/>
    </location>
</feature>
<accession>A0AAE0Q950</accession>
<dbReference type="Pfam" id="PF00078">
    <property type="entry name" value="RVT_1"/>
    <property type="match status" value="1"/>
</dbReference>
<dbReference type="Proteomes" id="UP001274896">
    <property type="component" value="Unassembled WGS sequence"/>
</dbReference>
<dbReference type="PROSITE" id="PS50878">
    <property type="entry name" value="RT_POL"/>
    <property type="match status" value="1"/>
</dbReference>
<dbReference type="CDD" id="cd01650">
    <property type="entry name" value="RT_nLTR_like"/>
    <property type="match status" value="1"/>
</dbReference>
<evidence type="ECO:0000313" key="3">
    <source>
        <dbReference type="EMBL" id="KAK3515371.1"/>
    </source>
</evidence>
<dbReference type="SUPFAM" id="SSF56672">
    <property type="entry name" value="DNA/RNA polymerases"/>
    <property type="match status" value="1"/>
</dbReference>
<dbReference type="Gene3D" id="3.60.10.10">
    <property type="entry name" value="Endonuclease/exonuclease/phosphatase"/>
    <property type="match status" value="1"/>
</dbReference>
<organism evidence="3 4">
    <name type="scientific">Hemibagrus guttatus</name>
    <dbReference type="NCBI Taxonomy" id="175788"/>
    <lineage>
        <taxon>Eukaryota</taxon>
        <taxon>Metazoa</taxon>
        <taxon>Chordata</taxon>
        <taxon>Craniata</taxon>
        <taxon>Vertebrata</taxon>
        <taxon>Euteleostomi</taxon>
        <taxon>Actinopterygii</taxon>
        <taxon>Neopterygii</taxon>
        <taxon>Teleostei</taxon>
        <taxon>Ostariophysi</taxon>
        <taxon>Siluriformes</taxon>
        <taxon>Bagridae</taxon>
        <taxon>Hemibagrus</taxon>
    </lineage>
</organism>
<dbReference type="SUPFAM" id="SSF56219">
    <property type="entry name" value="DNase I-like"/>
    <property type="match status" value="1"/>
</dbReference>
<feature type="non-terminal residue" evidence="3">
    <location>
        <position position="1002"/>
    </location>
</feature>
<name>A0AAE0Q950_9TELE</name>
<dbReference type="InterPro" id="IPR043502">
    <property type="entry name" value="DNA/RNA_pol_sf"/>
</dbReference>
<comment type="caution">
    <text evidence="3">The sequence shown here is derived from an EMBL/GenBank/DDBJ whole genome shotgun (WGS) entry which is preliminary data.</text>
</comment>
<evidence type="ECO:0000313" key="4">
    <source>
        <dbReference type="Proteomes" id="UP001274896"/>
    </source>
</evidence>
<dbReference type="AlphaFoldDB" id="A0AAE0Q950"/>
<keyword evidence="4" id="KW-1185">Reference proteome</keyword>
<dbReference type="GO" id="GO:0016706">
    <property type="term" value="F:2-oxoglutarate-dependent dioxygenase activity"/>
    <property type="evidence" value="ECO:0007669"/>
    <property type="project" value="InterPro"/>
</dbReference>
<sequence length="1002" mass="113774">MLKLKKESYRAWLACGTLGTADAYRQSKRAVAWVVLEAKTWVWEEFSETIEKDYQTALGKFWQTVWCLRRDLEKAFDRVPRGILWEVLWEYGVRGPLLRAVRSLYDQSRSLVRIASFGGAVALFKCFKKRKRGKRAGALVKLRQRGFRTVLPSIHLANLRSLPNKMDELLLLSRTNKDFSNSAALCFTESWLNDAIPDSALNLPGFQLFRADRVAESAGKSRGGGTCFYINERWCTDVTVLKKMCCPDLEAFFINCKPFYSPREFSSFILVSVYIPPQAHVSSALQHLADQITHTEQQHPDSVIIILGDFNKANLSHELPKFKQHISCPTRDKNILDHCYTTIKDAYRSVPRAALGLSDHCLVHLLPTYRPKLKSAKPVVRTVKRWTSETEQNLQACFECTDWSIFEAGATDLDELTETVTSYISFCEDMCIPTRTYLTFNNDKPWFTSKLRHLRQAKEDAFRNGDRVLYNQARNTLNKEIRVAKRSYAKKLENQFSANDPASVWKGLKYITNYKTPSPSTEANQQLAEDLNEFYCRFETAGLTPHAPSEHLSIQPLTPPATPLSPPPALRISEDDVRQIFLKQKKRKAPGPDGVTPVCLRTCADQLAFIFSQIFNRSLELCEVPACFKRSTIIPIPKKPKMTGFNDYRPVALTSVVMKSFERLVLAYLKNITGPLLDPLQFAYRANRSVDDAVNMGLHFILQHLDKSGTYVRLLFVDFSSAFNTIIPTLLQTKLTQLSVPSSICQWITSFLTDRHQLVKLGKFKSNSRTTSTGAPQGCVLSPLLFSLYTNDCTSTDPSIKLLKFADDTTVIGLIQDGDESAYRQEIEQLAAWCSRNNLELNTLKTVEMIVDFRRNTPALPPLTIMNSTVPTVASFRFLGTTISQDLKWDTHIDATIKKAQQRLYFLRQLRKFNLPQELLIHFYSAVIESVLCTSITVWFGSATKSDMRRLQRTVRTAERIIGAPLPTLQELYTSRYPPPHGPLLRAAGPDVVAVYPSHAEQ</sequence>
<dbReference type="EMBL" id="JAUCMX010000020">
    <property type="protein sequence ID" value="KAK3515371.1"/>
    <property type="molecule type" value="Genomic_DNA"/>
</dbReference>
<evidence type="ECO:0000256" key="1">
    <source>
        <dbReference type="SAM" id="Phobius"/>
    </source>
</evidence>
<protein>
    <recommendedName>
        <fullName evidence="2">Reverse transcriptase domain-containing protein</fullName>
    </recommendedName>
</protein>
<dbReference type="InterPro" id="IPR036691">
    <property type="entry name" value="Endo/exonu/phosph_ase_sf"/>
</dbReference>
<dbReference type="Pfam" id="PF09004">
    <property type="entry name" value="ALKBH8_N"/>
    <property type="match status" value="1"/>
</dbReference>
<keyword evidence="1" id="KW-0472">Membrane</keyword>
<dbReference type="InterPro" id="IPR000477">
    <property type="entry name" value="RT_dom"/>
</dbReference>